<feature type="region of interest" description="Disordered" evidence="12">
    <location>
        <begin position="380"/>
        <end position="461"/>
    </location>
</feature>
<dbReference type="Pfam" id="PF00271">
    <property type="entry name" value="Helicase_C"/>
    <property type="match status" value="1"/>
</dbReference>
<dbReference type="GO" id="GO:0005524">
    <property type="term" value="F:ATP binding"/>
    <property type="evidence" value="ECO:0007669"/>
    <property type="project" value="UniProtKB-KW"/>
</dbReference>
<dbReference type="InterPro" id="IPR011545">
    <property type="entry name" value="DEAD/DEAH_box_helicase_dom"/>
</dbReference>
<evidence type="ECO:0000256" key="3">
    <source>
        <dbReference type="ARBA" id="ARBA00022528"/>
    </source>
</evidence>
<evidence type="ECO:0000256" key="2">
    <source>
        <dbReference type="ARBA" id="ARBA00012552"/>
    </source>
</evidence>
<evidence type="ECO:0000313" key="15">
    <source>
        <dbReference type="EMBL" id="WFD21736.1"/>
    </source>
</evidence>
<evidence type="ECO:0000256" key="6">
    <source>
        <dbReference type="ARBA" id="ARBA00022801"/>
    </source>
</evidence>
<organism evidence="15 16">
    <name type="scientific">Malassezia equina</name>
    <dbReference type="NCBI Taxonomy" id="1381935"/>
    <lineage>
        <taxon>Eukaryota</taxon>
        <taxon>Fungi</taxon>
        <taxon>Dikarya</taxon>
        <taxon>Basidiomycota</taxon>
        <taxon>Ustilaginomycotina</taxon>
        <taxon>Malasseziomycetes</taxon>
        <taxon>Malasseziales</taxon>
        <taxon>Malasseziaceae</taxon>
        <taxon>Malassezia</taxon>
    </lineage>
</organism>
<evidence type="ECO:0000256" key="7">
    <source>
        <dbReference type="ARBA" id="ARBA00022806"/>
    </source>
</evidence>
<dbReference type="InterPro" id="IPR027417">
    <property type="entry name" value="P-loop_NTPase"/>
</dbReference>
<dbReference type="Pfam" id="PF00270">
    <property type="entry name" value="DEAD"/>
    <property type="match status" value="1"/>
</dbReference>
<dbReference type="Pfam" id="PF21010">
    <property type="entry name" value="HA2_C"/>
    <property type="match status" value="1"/>
</dbReference>
<evidence type="ECO:0000259" key="13">
    <source>
        <dbReference type="PROSITE" id="PS51192"/>
    </source>
</evidence>
<feature type="region of interest" description="Disordered" evidence="12">
    <location>
        <begin position="229"/>
        <end position="277"/>
    </location>
</feature>
<accession>A0AAF0EFG6</accession>
<feature type="domain" description="Helicase ATP-binding" evidence="13">
    <location>
        <begin position="685"/>
        <end position="855"/>
    </location>
</feature>
<dbReference type="InterPro" id="IPR011709">
    <property type="entry name" value="DEAD-box_helicase_OB_fold"/>
</dbReference>
<dbReference type="FunFam" id="3.40.50.300:FF:000500">
    <property type="entry name" value="ATP-dependent RNA helicase DHX29"/>
    <property type="match status" value="1"/>
</dbReference>
<gene>
    <name evidence="15" type="ORF">MEQU1_000391</name>
</gene>
<dbReference type="CDD" id="cd18791">
    <property type="entry name" value="SF2_C_RHA"/>
    <property type="match status" value="1"/>
</dbReference>
<sequence>MAKKKRPQLKATVQRGFATTSVPRKKTNTEENPDDEGPASTAPKTEPTAHGEDESPHVEAPPSDAGHGADEPDTNEFFPEEEKLQALKNLVQLIYPKVEKETARRTKTISFQQRFAKSLLPISFDPDVCQATLSWARTDQPALAPPFPSELGDDARLQAILGVAGPPDTEAKALECALTTWELLLSLGFSRDHASLAINHAPSMDLEDCVAWLLARLEREEYRKLQFHVDAPQDTPAPKATALDPSMPPMHPAYEFQRSERPSQALTEPSPRSDAPAQVRVQDVNAEKIEQLHRTTQAFVREKKALLDSEASCVDTVEHPIEAWCTGRILQLQVDQERARRKKALGGPPDAELASLLHQEETEKQFKRLYDRANDLLQQSEIQPQFHRATATQRFREHMRQKEAEDAEKARQAEQEAAAERRRRAELDQLGAPTPTEAHTPDSPTKDEPHAESSDDDDLGAMLDESLGLFDQAPETQGTTVRVRDIPTQSGARTARSLLSDVLKHVDAHARIKYVPLSSGAVHRSQLEIYWTAKGGQPPQMDVIKLTGEGCTSRALADDYVATVALNCFGRERGAQRMLGSGFRAIWDELEVLRAEQRDAFLRDEVLHVQRLLQQRASHAWPGAKSSRCSKTSTAPSLLAKHEQRPEADPAVAAMWAARVASEAYQRMLPGREDLPIFRARSAILESVHNSQVVVLSGETGCGKSTQLPAYLMEDALARGEPCKIYVTEPRRISAISLAERVSQEMGEAPKSVGTGESLVGYAIRLENQVGPQARLVYATTGIILRMLESSVLDQVTHIIVDEVHERTIESDFLLIVLKTLMQRRPELKVVLMSATLDAKRISAYFGGCPTLAVPGRTFPVDVHYLEDVLEMCDYTLEPDSPYARQDEKLNKVDVQAAELDMDAEADEVGVSGPGADGQQYQPKTLDTLARLNEHKIHYELIGMLLLQLLTDARWAPFRQAILVFLPGMGEIRECLKMLSEHTLFQKQCIVHVLHSSVASEDQSAAFAPPPPGQHKIVLATNIAETGITIPDITCVIDTGRHREMRYDEKRKISRLVECFVAQSNAKQRRGRAGRVQHGVCFHMFTRKRHDEYMDAHPLPEMLRLSLQELALQLKVMPLQIGAGIEDALAQALDPPEAVNVQRAIASLVEVEALTPQEQITPLGRHLCHMPLDVHLSKFLLIASLFQCLDTALSIAAALNTKSPFLTSMGREAGRGRHAFQTHDSDFLALASMFRAWCQAVHRHQGQAFCAAHSLSADVLYQMEELRQQYFAYLVDTNFVSVDPSVRNELARRRVRHGRPKLLEIPAHVNTYGQDASVITLALVAAMYPKLLMVDEGTQQMRTLTNNQPAAVHPSSVNARKALGAPSMHFVLYHSIVYSHRLYAWETAVVDDRMVLLVGGEAEWRHTARSVTLDHNRVRMAAYDGASLVALRVLRDQLRRMMQASFQAPGTPWTPDDKMIFTLVRRLLGGQDKPLGASI</sequence>
<dbReference type="Pfam" id="PF04408">
    <property type="entry name" value="WHD_HA2"/>
    <property type="match status" value="1"/>
</dbReference>
<evidence type="ECO:0000256" key="11">
    <source>
        <dbReference type="ARBA" id="ARBA00047984"/>
    </source>
</evidence>
<dbReference type="Proteomes" id="UP001214415">
    <property type="component" value="Chromosome 1"/>
</dbReference>
<evidence type="ECO:0000256" key="12">
    <source>
        <dbReference type="SAM" id="MobiDB-lite"/>
    </source>
</evidence>
<feature type="compositionally biased region" description="Basic and acidic residues" evidence="12">
    <location>
        <begin position="47"/>
        <end position="57"/>
    </location>
</feature>
<keyword evidence="7 15" id="KW-0347">Helicase</keyword>
<dbReference type="SMART" id="SM00487">
    <property type="entry name" value="DEXDc"/>
    <property type="match status" value="1"/>
</dbReference>
<dbReference type="InterPro" id="IPR001650">
    <property type="entry name" value="Helicase_C-like"/>
</dbReference>
<dbReference type="Gene3D" id="3.40.50.300">
    <property type="entry name" value="P-loop containing nucleotide triphosphate hydrolases"/>
    <property type="match status" value="2"/>
</dbReference>
<dbReference type="Pfam" id="PF07717">
    <property type="entry name" value="OB_NTP_bind"/>
    <property type="match status" value="1"/>
</dbReference>
<evidence type="ECO:0000256" key="8">
    <source>
        <dbReference type="ARBA" id="ARBA00022840"/>
    </source>
</evidence>
<dbReference type="SMART" id="SM00847">
    <property type="entry name" value="HA2"/>
    <property type="match status" value="1"/>
</dbReference>
<feature type="compositionally biased region" description="Basic and acidic residues" evidence="12">
    <location>
        <begin position="394"/>
        <end position="427"/>
    </location>
</feature>
<keyword evidence="9" id="KW-0694">RNA-binding</keyword>
<dbReference type="Gene3D" id="1.20.120.1080">
    <property type="match status" value="1"/>
</dbReference>
<dbReference type="FunFam" id="3.40.50.300:FF:000819">
    <property type="entry name" value="ATP dependent RNA helicase, putative"/>
    <property type="match status" value="1"/>
</dbReference>
<dbReference type="SMART" id="SM00490">
    <property type="entry name" value="HELICc"/>
    <property type="match status" value="1"/>
</dbReference>
<dbReference type="InterPro" id="IPR014001">
    <property type="entry name" value="Helicase_ATP-bd"/>
</dbReference>
<dbReference type="PANTHER" id="PTHR18934:SF145">
    <property type="entry name" value="ATP-DEPENDENT RNA HELICASE DHX57-RELATED"/>
    <property type="match status" value="1"/>
</dbReference>
<dbReference type="SUPFAM" id="SSF52540">
    <property type="entry name" value="P-loop containing nucleoside triphosphate hydrolases"/>
    <property type="match status" value="1"/>
</dbReference>
<evidence type="ECO:0000259" key="14">
    <source>
        <dbReference type="PROSITE" id="PS51194"/>
    </source>
</evidence>
<keyword evidence="16" id="KW-1185">Reference proteome</keyword>
<evidence type="ECO:0000313" key="16">
    <source>
        <dbReference type="Proteomes" id="UP001214415"/>
    </source>
</evidence>
<dbReference type="GO" id="GO:0003724">
    <property type="term" value="F:RNA helicase activity"/>
    <property type="evidence" value="ECO:0007669"/>
    <property type="project" value="UniProtKB-EC"/>
</dbReference>
<evidence type="ECO:0000256" key="4">
    <source>
        <dbReference type="ARBA" id="ARBA00022640"/>
    </source>
</evidence>
<dbReference type="InterPro" id="IPR048333">
    <property type="entry name" value="HA2_WH"/>
</dbReference>
<dbReference type="PANTHER" id="PTHR18934">
    <property type="entry name" value="ATP-DEPENDENT RNA HELICASE"/>
    <property type="match status" value="1"/>
</dbReference>
<feature type="domain" description="Helicase C-terminal" evidence="14">
    <location>
        <begin position="945"/>
        <end position="1118"/>
    </location>
</feature>
<feature type="region of interest" description="Disordered" evidence="12">
    <location>
        <begin position="1"/>
        <end position="75"/>
    </location>
</feature>
<evidence type="ECO:0000256" key="5">
    <source>
        <dbReference type="ARBA" id="ARBA00022741"/>
    </source>
</evidence>
<keyword evidence="3" id="KW-0150">Chloroplast</keyword>
<protein>
    <recommendedName>
        <fullName evidence="2">RNA helicase</fullName>
        <ecNumber evidence="2">3.6.4.13</ecNumber>
    </recommendedName>
</protein>
<proteinExistence type="predicted"/>
<evidence type="ECO:0000256" key="10">
    <source>
        <dbReference type="ARBA" id="ARBA00022946"/>
    </source>
</evidence>
<keyword evidence="10" id="KW-0809">Transit peptide</keyword>
<keyword evidence="4" id="KW-0934">Plastid</keyword>
<keyword evidence="6 15" id="KW-0378">Hydrolase</keyword>
<dbReference type="InterPro" id="IPR007502">
    <property type="entry name" value="Helicase-assoc_dom"/>
</dbReference>
<reference evidence="15" key="1">
    <citation type="submission" date="2023-03" db="EMBL/GenBank/DDBJ databases">
        <title>Mating type loci evolution in Malassezia.</title>
        <authorList>
            <person name="Coelho M.A."/>
        </authorList>
    </citation>
    <scope>NUCLEOTIDE SEQUENCE</scope>
    <source>
        <strain evidence="15">CBS 12830</strain>
    </source>
</reference>
<dbReference type="PROSITE" id="PS51192">
    <property type="entry name" value="HELICASE_ATP_BIND_1"/>
    <property type="match status" value="1"/>
</dbReference>
<evidence type="ECO:0000256" key="9">
    <source>
        <dbReference type="ARBA" id="ARBA00022884"/>
    </source>
</evidence>
<dbReference type="EC" id="3.6.4.13" evidence="2"/>
<dbReference type="FunFam" id="1.20.120.1080:FF:000002">
    <property type="entry name" value="Putative ATP-dependent RNA helicase DHX36"/>
    <property type="match status" value="1"/>
</dbReference>
<dbReference type="CDD" id="cd17917">
    <property type="entry name" value="DEXHc_RHA-like"/>
    <property type="match status" value="1"/>
</dbReference>
<dbReference type="PROSITE" id="PS51194">
    <property type="entry name" value="HELICASE_CTER"/>
    <property type="match status" value="1"/>
</dbReference>
<name>A0AAF0EFG6_9BASI</name>
<comment type="catalytic activity">
    <reaction evidence="11">
        <text>ATP + H2O = ADP + phosphate + H(+)</text>
        <dbReference type="Rhea" id="RHEA:13065"/>
        <dbReference type="ChEBI" id="CHEBI:15377"/>
        <dbReference type="ChEBI" id="CHEBI:15378"/>
        <dbReference type="ChEBI" id="CHEBI:30616"/>
        <dbReference type="ChEBI" id="CHEBI:43474"/>
        <dbReference type="ChEBI" id="CHEBI:456216"/>
        <dbReference type="EC" id="3.6.4.13"/>
    </reaction>
</comment>
<dbReference type="GO" id="GO:0016787">
    <property type="term" value="F:hydrolase activity"/>
    <property type="evidence" value="ECO:0007669"/>
    <property type="project" value="UniProtKB-KW"/>
</dbReference>
<evidence type="ECO:0000256" key="1">
    <source>
        <dbReference type="ARBA" id="ARBA00004229"/>
    </source>
</evidence>
<dbReference type="EMBL" id="CP119900">
    <property type="protein sequence ID" value="WFD21736.1"/>
    <property type="molecule type" value="Genomic_DNA"/>
</dbReference>
<dbReference type="GO" id="GO:0003723">
    <property type="term" value="F:RNA binding"/>
    <property type="evidence" value="ECO:0007669"/>
    <property type="project" value="UniProtKB-KW"/>
</dbReference>
<keyword evidence="5" id="KW-0547">Nucleotide-binding</keyword>
<keyword evidence="8" id="KW-0067">ATP-binding</keyword>
<comment type="subcellular location">
    <subcellularLocation>
        <location evidence="1">Plastid</location>
        <location evidence="1">Chloroplast</location>
    </subcellularLocation>
</comment>
<feature type="compositionally biased region" description="Basic and acidic residues" evidence="12">
    <location>
        <begin position="444"/>
        <end position="453"/>
    </location>
</feature>